<protein>
    <submittedName>
        <fullName evidence="2">Uncharacterized protein</fullName>
    </submittedName>
</protein>
<keyword evidence="1" id="KW-1133">Transmembrane helix</keyword>
<comment type="caution">
    <text evidence="2">The sequence shown here is derived from an EMBL/GenBank/DDBJ whole genome shotgun (WGS) entry which is preliminary data.</text>
</comment>
<evidence type="ECO:0000256" key="1">
    <source>
        <dbReference type="SAM" id="Phobius"/>
    </source>
</evidence>
<dbReference type="EMBL" id="LKST01000004">
    <property type="protein sequence ID" value="KQB83083.1"/>
    <property type="molecule type" value="Genomic_DNA"/>
</dbReference>
<feature type="transmembrane region" description="Helical" evidence="1">
    <location>
        <begin position="12"/>
        <end position="31"/>
    </location>
</feature>
<sequence length="67" mass="7377">MSANLRKSAVEALLFSLIATVVMNWPVTDWAESGYRLLGVATVFIGTSLILFAMFVGVRFLAARRRA</sequence>
<dbReference type="Proteomes" id="UP000050517">
    <property type="component" value="Unassembled WGS sequence"/>
</dbReference>
<keyword evidence="1" id="KW-0812">Transmembrane</keyword>
<evidence type="ECO:0000313" key="2">
    <source>
        <dbReference type="EMBL" id="KQB83083.1"/>
    </source>
</evidence>
<reference evidence="2 3" key="1">
    <citation type="submission" date="2015-10" db="EMBL/GenBank/DDBJ databases">
        <title>Corynebacteirum lowii and Corynebacterium oculi species nova, derived from human clinical disease and and emended description of Corynebacterium mastiditis.</title>
        <authorList>
            <person name="Bernard K."/>
            <person name="Pacheco A.L."/>
            <person name="Mcdougall C."/>
            <person name="Burtx T."/>
            <person name="Weibe D."/>
            <person name="Tyler S."/>
            <person name="Olson A.B."/>
            <person name="Cnockaert M."/>
            <person name="Eguchi H."/>
            <person name="Kuwahara T."/>
            <person name="Nakayama-Imaohji H."/>
            <person name="Boudewijins M."/>
            <person name="Van Hoecke F."/>
            <person name="Bernier A.-M."/>
            <person name="Vandamme P."/>
        </authorList>
    </citation>
    <scope>NUCLEOTIDE SEQUENCE [LARGE SCALE GENOMIC DNA]</scope>
    <source>
        <strain evidence="2 3">NML 130210</strain>
    </source>
</reference>
<accession>A0A0Q1A8I7</accession>
<feature type="transmembrane region" description="Helical" evidence="1">
    <location>
        <begin position="37"/>
        <end position="62"/>
    </location>
</feature>
<dbReference type="OrthoDB" id="7375466at2"/>
<name>A0A0Q1A8I7_9CORY</name>
<dbReference type="AlphaFoldDB" id="A0A0Q1A8I7"/>
<dbReference type="PATRIC" id="fig|1544416.3.peg.2050"/>
<proteinExistence type="predicted"/>
<keyword evidence="3" id="KW-1185">Reference proteome</keyword>
<organism evidence="2 3">
    <name type="scientific">Corynebacterium oculi</name>
    <dbReference type="NCBI Taxonomy" id="1544416"/>
    <lineage>
        <taxon>Bacteria</taxon>
        <taxon>Bacillati</taxon>
        <taxon>Actinomycetota</taxon>
        <taxon>Actinomycetes</taxon>
        <taxon>Mycobacteriales</taxon>
        <taxon>Corynebacteriaceae</taxon>
        <taxon>Corynebacterium</taxon>
    </lineage>
</organism>
<keyword evidence="1" id="KW-0472">Membrane</keyword>
<dbReference type="RefSeq" id="WP_055123130.1">
    <property type="nucleotide sequence ID" value="NZ_LKST01000004.1"/>
</dbReference>
<evidence type="ECO:0000313" key="3">
    <source>
        <dbReference type="Proteomes" id="UP000050517"/>
    </source>
</evidence>
<gene>
    <name evidence="2" type="ORF">Cocul_02055</name>
</gene>